<feature type="compositionally biased region" description="Basic and acidic residues" evidence="1">
    <location>
        <begin position="360"/>
        <end position="373"/>
    </location>
</feature>
<dbReference type="HOGENOM" id="CLU_341753_0_0_1"/>
<feature type="compositionally biased region" description="Basic and acidic residues" evidence="1">
    <location>
        <begin position="633"/>
        <end position="642"/>
    </location>
</feature>
<reference evidence="2 3" key="2">
    <citation type="journal article" date="2010" name="Nucleic Acids Res.">
        <title>BeetleBase in 2010: revisions to provide comprehensive genomic information for Tribolium castaneum.</title>
        <authorList>
            <person name="Kim H.S."/>
            <person name="Murphy T."/>
            <person name="Xia J."/>
            <person name="Caragea D."/>
            <person name="Park Y."/>
            <person name="Beeman R.W."/>
            <person name="Lorenzen M.D."/>
            <person name="Butcher S."/>
            <person name="Manak J.R."/>
            <person name="Brown S.J."/>
        </authorList>
    </citation>
    <scope>GENOME REANNOTATION</scope>
    <source>
        <strain evidence="2 3">Georgia GA2</strain>
    </source>
</reference>
<accession>D6WR67</accession>
<gene>
    <name evidence="2" type="primary">AUGUSTUS-3.0.2_09999</name>
    <name evidence="2" type="ORF">TcasGA2_TC009999</name>
</gene>
<evidence type="ECO:0000313" key="3">
    <source>
        <dbReference type="Proteomes" id="UP000007266"/>
    </source>
</evidence>
<organism evidence="2 3">
    <name type="scientific">Tribolium castaneum</name>
    <name type="common">Red flour beetle</name>
    <dbReference type="NCBI Taxonomy" id="7070"/>
    <lineage>
        <taxon>Eukaryota</taxon>
        <taxon>Metazoa</taxon>
        <taxon>Ecdysozoa</taxon>
        <taxon>Arthropoda</taxon>
        <taxon>Hexapoda</taxon>
        <taxon>Insecta</taxon>
        <taxon>Pterygota</taxon>
        <taxon>Neoptera</taxon>
        <taxon>Endopterygota</taxon>
        <taxon>Coleoptera</taxon>
        <taxon>Polyphaga</taxon>
        <taxon>Cucujiformia</taxon>
        <taxon>Tenebrionidae</taxon>
        <taxon>Tenebrionidae incertae sedis</taxon>
        <taxon>Tribolium</taxon>
    </lineage>
</organism>
<name>D6WR67_TRICA</name>
<reference evidence="2 3" key="1">
    <citation type="journal article" date="2008" name="Nature">
        <title>The genome of the model beetle and pest Tribolium castaneum.</title>
        <authorList>
            <consortium name="Tribolium Genome Sequencing Consortium"/>
            <person name="Richards S."/>
            <person name="Gibbs R.A."/>
            <person name="Weinstock G.M."/>
            <person name="Brown S.J."/>
            <person name="Denell R."/>
            <person name="Beeman R.W."/>
            <person name="Gibbs R."/>
            <person name="Beeman R.W."/>
            <person name="Brown S.J."/>
            <person name="Bucher G."/>
            <person name="Friedrich M."/>
            <person name="Grimmelikhuijzen C.J."/>
            <person name="Klingler M."/>
            <person name="Lorenzen M."/>
            <person name="Richards S."/>
            <person name="Roth S."/>
            <person name="Schroder R."/>
            <person name="Tautz D."/>
            <person name="Zdobnov E.M."/>
            <person name="Muzny D."/>
            <person name="Gibbs R.A."/>
            <person name="Weinstock G.M."/>
            <person name="Attaway T."/>
            <person name="Bell S."/>
            <person name="Buhay C.J."/>
            <person name="Chandrabose M.N."/>
            <person name="Chavez D."/>
            <person name="Clerk-Blankenburg K.P."/>
            <person name="Cree A."/>
            <person name="Dao M."/>
            <person name="Davis C."/>
            <person name="Chacko J."/>
            <person name="Dinh H."/>
            <person name="Dugan-Rocha S."/>
            <person name="Fowler G."/>
            <person name="Garner T.T."/>
            <person name="Garnes J."/>
            <person name="Gnirke A."/>
            <person name="Hawes A."/>
            <person name="Hernandez J."/>
            <person name="Hines S."/>
            <person name="Holder M."/>
            <person name="Hume J."/>
            <person name="Jhangiani S.N."/>
            <person name="Joshi V."/>
            <person name="Khan Z.M."/>
            <person name="Jackson L."/>
            <person name="Kovar C."/>
            <person name="Kowis A."/>
            <person name="Lee S."/>
            <person name="Lewis L.R."/>
            <person name="Margolis J."/>
            <person name="Morgan M."/>
            <person name="Nazareth L.V."/>
            <person name="Nguyen N."/>
            <person name="Okwuonu G."/>
            <person name="Parker D."/>
            <person name="Richards S."/>
            <person name="Ruiz S.J."/>
            <person name="Santibanez J."/>
            <person name="Savard J."/>
            <person name="Scherer S.E."/>
            <person name="Schneider B."/>
            <person name="Sodergren E."/>
            <person name="Tautz D."/>
            <person name="Vattahil S."/>
            <person name="Villasana D."/>
            <person name="White C.S."/>
            <person name="Wright R."/>
            <person name="Park Y."/>
            <person name="Beeman R.W."/>
            <person name="Lord J."/>
            <person name="Oppert B."/>
            <person name="Lorenzen M."/>
            <person name="Brown S."/>
            <person name="Wang L."/>
            <person name="Savard J."/>
            <person name="Tautz D."/>
            <person name="Richards S."/>
            <person name="Weinstock G."/>
            <person name="Gibbs R.A."/>
            <person name="Liu Y."/>
            <person name="Worley K."/>
            <person name="Weinstock G."/>
            <person name="Elsik C.G."/>
            <person name="Reese J.T."/>
            <person name="Elhaik E."/>
            <person name="Landan G."/>
            <person name="Graur D."/>
            <person name="Arensburger P."/>
            <person name="Atkinson P."/>
            <person name="Beeman R.W."/>
            <person name="Beidler J."/>
            <person name="Brown S.J."/>
            <person name="Demuth J.P."/>
            <person name="Drury D.W."/>
            <person name="Du Y.Z."/>
            <person name="Fujiwara H."/>
            <person name="Lorenzen M."/>
            <person name="Maselli V."/>
            <person name="Osanai M."/>
            <person name="Park Y."/>
            <person name="Robertson H.M."/>
            <person name="Tu Z."/>
            <person name="Wang J.J."/>
            <person name="Wang S."/>
            <person name="Richards S."/>
            <person name="Song H."/>
            <person name="Zhang L."/>
            <person name="Sodergren E."/>
            <person name="Werner D."/>
            <person name="Stanke M."/>
            <person name="Morgenstern B."/>
            <person name="Solovyev V."/>
            <person name="Kosarev P."/>
            <person name="Brown G."/>
            <person name="Chen H.C."/>
            <person name="Ermolaeva O."/>
            <person name="Hlavina W."/>
            <person name="Kapustin Y."/>
            <person name="Kiryutin B."/>
            <person name="Kitts P."/>
            <person name="Maglott D."/>
            <person name="Pruitt K."/>
            <person name="Sapojnikov V."/>
            <person name="Souvorov A."/>
            <person name="Mackey A.J."/>
            <person name="Waterhouse R.M."/>
            <person name="Wyder S."/>
            <person name="Zdobnov E.M."/>
            <person name="Zdobnov E.M."/>
            <person name="Wyder S."/>
            <person name="Kriventseva E.V."/>
            <person name="Kadowaki T."/>
            <person name="Bork P."/>
            <person name="Aranda M."/>
            <person name="Bao R."/>
            <person name="Beermann A."/>
            <person name="Berns N."/>
            <person name="Bolognesi R."/>
            <person name="Bonneton F."/>
            <person name="Bopp D."/>
            <person name="Brown S.J."/>
            <person name="Bucher G."/>
            <person name="Butts T."/>
            <person name="Chaumot A."/>
            <person name="Denell R.E."/>
            <person name="Ferrier D.E."/>
            <person name="Friedrich M."/>
            <person name="Gordon C.M."/>
            <person name="Jindra M."/>
            <person name="Klingler M."/>
            <person name="Lan Q."/>
            <person name="Lattorff H.M."/>
            <person name="Laudet V."/>
            <person name="von Levetsow C."/>
            <person name="Liu Z."/>
            <person name="Lutz R."/>
            <person name="Lynch J.A."/>
            <person name="da Fonseca R.N."/>
            <person name="Posnien N."/>
            <person name="Reuter R."/>
            <person name="Roth S."/>
            <person name="Savard J."/>
            <person name="Schinko J.B."/>
            <person name="Schmitt C."/>
            <person name="Schoppmeier M."/>
            <person name="Schroder R."/>
            <person name="Shippy T.D."/>
            <person name="Simonnet F."/>
            <person name="Marques-Souza H."/>
            <person name="Tautz D."/>
            <person name="Tomoyasu Y."/>
            <person name="Trauner J."/>
            <person name="Van der Zee M."/>
            <person name="Vervoort M."/>
            <person name="Wittkopp N."/>
            <person name="Wimmer E.A."/>
            <person name="Yang X."/>
            <person name="Jones A.K."/>
            <person name="Sattelle D.B."/>
            <person name="Ebert P.R."/>
            <person name="Nelson D."/>
            <person name="Scott J.G."/>
            <person name="Beeman R.W."/>
            <person name="Muthukrishnan S."/>
            <person name="Kramer K.J."/>
            <person name="Arakane Y."/>
            <person name="Beeman R.W."/>
            <person name="Zhu Q."/>
            <person name="Hogenkamp D."/>
            <person name="Dixit R."/>
            <person name="Oppert B."/>
            <person name="Jiang H."/>
            <person name="Zou Z."/>
            <person name="Marshall J."/>
            <person name="Elpidina E."/>
            <person name="Vinokurov K."/>
            <person name="Oppert C."/>
            <person name="Zou Z."/>
            <person name="Evans J."/>
            <person name="Lu Z."/>
            <person name="Zhao P."/>
            <person name="Sumathipala N."/>
            <person name="Altincicek B."/>
            <person name="Vilcinskas A."/>
            <person name="Williams M."/>
            <person name="Hultmark D."/>
            <person name="Hetru C."/>
            <person name="Jiang H."/>
            <person name="Grimmelikhuijzen C.J."/>
            <person name="Hauser F."/>
            <person name="Cazzamali G."/>
            <person name="Williamson M."/>
            <person name="Park Y."/>
            <person name="Li B."/>
            <person name="Tanaka Y."/>
            <person name="Predel R."/>
            <person name="Neupert S."/>
            <person name="Schachtner J."/>
            <person name="Verleyen P."/>
            <person name="Raible F."/>
            <person name="Bork P."/>
            <person name="Friedrich M."/>
            <person name="Walden K.K."/>
            <person name="Robertson H.M."/>
            <person name="Angeli S."/>
            <person name="Foret S."/>
            <person name="Bucher G."/>
            <person name="Schuetz S."/>
            <person name="Maleszka R."/>
            <person name="Wimmer E.A."/>
            <person name="Beeman R.W."/>
            <person name="Lorenzen M."/>
            <person name="Tomoyasu Y."/>
            <person name="Miller S.C."/>
            <person name="Grossmann D."/>
            <person name="Bucher G."/>
        </authorList>
    </citation>
    <scope>NUCLEOTIDE SEQUENCE [LARGE SCALE GENOMIC DNA]</scope>
    <source>
        <strain evidence="2 3">Georgia GA2</strain>
    </source>
</reference>
<feature type="compositionally biased region" description="Basic and acidic residues" evidence="1">
    <location>
        <begin position="180"/>
        <end position="191"/>
    </location>
</feature>
<feature type="region of interest" description="Disordered" evidence="1">
    <location>
        <begin position="150"/>
        <end position="270"/>
    </location>
</feature>
<dbReference type="Proteomes" id="UP000007266">
    <property type="component" value="Linkage group 7"/>
</dbReference>
<feature type="region of interest" description="Disordered" evidence="1">
    <location>
        <begin position="549"/>
        <end position="586"/>
    </location>
</feature>
<protein>
    <submittedName>
        <fullName evidence="2">Uncharacterized protein</fullName>
    </submittedName>
</protein>
<feature type="compositionally biased region" description="Basic and acidic residues" evidence="1">
    <location>
        <begin position="328"/>
        <end position="342"/>
    </location>
</feature>
<feature type="compositionally biased region" description="Polar residues" evidence="1">
    <location>
        <begin position="396"/>
        <end position="417"/>
    </location>
</feature>
<feature type="compositionally biased region" description="Low complexity" evidence="1">
    <location>
        <begin position="556"/>
        <end position="567"/>
    </location>
</feature>
<feature type="compositionally biased region" description="Basic residues" evidence="1">
    <location>
        <begin position="159"/>
        <end position="173"/>
    </location>
</feature>
<feature type="region of interest" description="Disordered" evidence="1">
    <location>
        <begin position="327"/>
        <end position="417"/>
    </location>
</feature>
<feature type="compositionally biased region" description="Polar residues" evidence="1">
    <location>
        <begin position="230"/>
        <end position="257"/>
    </location>
</feature>
<dbReference type="AlphaFoldDB" id="D6WR67"/>
<evidence type="ECO:0000313" key="2">
    <source>
        <dbReference type="EMBL" id="EFA07028.1"/>
    </source>
</evidence>
<proteinExistence type="predicted"/>
<keyword evidence="3" id="KW-1185">Reference proteome</keyword>
<dbReference type="EMBL" id="KQ971354">
    <property type="protein sequence ID" value="EFA07028.1"/>
    <property type="molecule type" value="Genomic_DNA"/>
</dbReference>
<feature type="region of interest" description="Disordered" evidence="1">
    <location>
        <begin position="624"/>
        <end position="667"/>
    </location>
</feature>
<evidence type="ECO:0000256" key="1">
    <source>
        <dbReference type="SAM" id="MobiDB-lite"/>
    </source>
</evidence>
<sequence>MESTSGPLSSAKATRSGRKVRKTNDLLFFSFNASAVEKEDENIKPTSSKHNKQNLPRLEFDESGKSDKGSPFLFKEVQKISPPPVPKNKRKIVKAKRVLRSTKQCELEDKCNDETLDLTTKSLKEKSSENSVNLVSDGEGSSRFITVTEKMAQDGHVKKENKHGKTPKVKRQSGKGEFSSFRDIEDFKSLEEPSENCKSVNLSPLNEDEGSSSYIEVNEKSTQDGRITEKNSPSNGTFPNFVASSKTPKTKKQNLSSLEADESGKGKFSSFREIEDSKSFENCKSVNLSPVNEDEGSSSYIEVQEKTTTEKISPTIDLPKFNFVASTAKKEKKSETSKDKKQNVPVIELDESGSSSEESFSFKEIENSAKHCEENDETFNVETSNSYLDRKPIKQPSENCKSQENDSNVQSEQLISKIGQTTVSEQLSEKKESFGSNLIVSLLPSPISPSTQSLKDEAPPYLSVHSAEDPIQPSLNGSSDETSIRRRTYELENSVNDISLLKSVSGKDGTKSSLGDDNSEEYVTPQVMFSKVTQRKRWNKVNTTPFQIKGSPRWISSPRPSTSKSTPGVTKPRVSPKLKNPKLSAKKPLSNVKVPNFAAIHKRAMDRVESIVEYKQRKEERAKMLISGKKPQKQAEKPEKVGRKQLRFAPDTAEKDKSMTFIPLPSTPLPKGVKKNFDESLASENEEEIQPPVFKFPKPTFAFETKIRSPVFKFTKPTFTSEERSALEKKINNLASHIPRMQKTNFGFLRREANDERRALVEKNCNINKFGISNPFHSKSAKAQVRLEEIKSVATKSKPVKNTLEARKCTIKGVRSNRRFELLMNMRKGK</sequence>
<dbReference type="InParanoid" id="D6WR67"/>
<feature type="compositionally biased region" description="Basic and acidic residues" evidence="1">
    <location>
        <begin position="58"/>
        <end position="68"/>
    </location>
</feature>
<feature type="compositionally biased region" description="Basic and acidic residues" evidence="1">
    <location>
        <begin position="217"/>
        <end position="229"/>
    </location>
</feature>
<feature type="region of interest" description="Disordered" evidence="1">
    <location>
        <begin position="37"/>
        <end position="89"/>
    </location>
</feature>
<dbReference type="STRING" id="7070.D6WR67"/>